<gene>
    <name evidence="5" type="ORF">EIN_313140</name>
</gene>
<dbReference type="PANTHER" id="PTHR12411">
    <property type="entry name" value="CYSTEINE PROTEASE FAMILY C1-RELATED"/>
    <property type="match status" value="1"/>
</dbReference>
<feature type="domain" description="Peptidase C1A papain C-terminal" evidence="4">
    <location>
        <begin position="121"/>
        <end position="335"/>
    </location>
</feature>
<evidence type="ECO:0000259" key="4">
    <source>
        <dbReference type="SMART" id="SM00645"/>
    </source>
</evidence>
<dbReference type="RefSeq" id="XP_004259703.1">
    <property type="nucleotide sequence ID" value="XM_004259655.1"/>
</dbReference>
<protein>
    <submittedName>
        <fullName evidence="5">Cysteine protease, putative</fullName>
        <ecNumber evidence="5">3.4.22.16</ecNumber>
    </submittedName>
</protein>
<dbReference type="PROSITE" id="PS00139">
    <property type="entry name" value="THIOL_PROTEASE_CYS"/>
    <property type="match status" value="1"/>
</dbReference>
<dbReference type="EMBL" id="KB206312">
    <property type="protein sequence ID" value="ELP92932.1"/>
    <property type="molecule type" value="Genomic_DNA"/>
</dbReference>
<keyword evidence="5" id="KW-0378">Hydrolase</keyword>
<proteinExistence type="inferred from homology"/>
<dbReference type="InterPro" id="IPR000169">
    <property type="entry name" value="Pept_cys_AS"/>
</dbReference>
<organism evidence="5 6">
    <name type="scientific">Entamoeba invadens IP1</name>
    <dbReference type="NCBI Taxonomy" id="370355"/>
    <lineage>
        <taxon>Eukaryota</taxon>
        <taxon>Amoebozoa</taxon>
        <taxon>Evosea</taxon>
        <taxon>Archamoebae</taxon>
        <taxon>Mastigamoebida</taxon>
        <taxon>Entamoebidae</taxon>
        <taxon>Entamoeba</taxon>
    </lineage>
</organism>
<dbReference type="EC" id="3.4.22.16" evidence="5"/>
<keyword evidence="3" id="KW-0732">Signal</keyword>
<dbReference type="Proteomes" id="UP000014680">
    <property type="component" value="Unassembled WGS sequence"/>
</dbReference>
<feature type="chain" id="PRO_5018665794" evidence="3">
    <location>
        <begin position="17"/>
        <end position="365"/>
    </location>
</feature>
<dbReference type="InterPro" id="IPR013128">
    <property type="entry name" value="Peptidase_C1A"/>
</dbReference>
<name>A0A0A1UCF3_ENTIV</name>
<dbReference type="SUPFAM" id="SSF54001">
    <property type="entry name" value="Cysteine proteinases"/>
    <property type="match status" value="1"/>
</dbReference>
<dbReference type="InterPro" id="IPR038765">
    <property type="entry name" value="Papain-like_cys_pep_sf"/>
</dbReference>
<feature type="signal peptide" evidence="3">
    <location>
        <begin position="1"/>
        <end position="16"/>
    </location>
</feature>
<keyword evidence="2" id="KW-1015">Disulfide bond</keyword>
<dbReference type="AlphaFoldDB" id="A0A0A1UCF3"/>
<evidence type="ECO:0000256" key="3">
    <source>
        <dbReference type="SAM" id="SignalP"/>
    </source>
</evidence>
<accession>A0A0A1UCF3</accession>
<dbReference type="KEGG" id="eiv:EIN_313140"/>
<dbReference type="GeneID" id="14891918"/>
<dbReference type="InterPro" id="IPR000668">
    <property type="entry name" value="Peptidase_C1A_C"/>
</dbReference>
<keyword evidence="6" id="KW-1185">Reference proteome</keyword>
<dbReference type="Pfam" id="PF00112">
    <property type="entry name" value="Peptidase_C1"/>
    <property type="match status" value="1"/>
</dbReference>
<evidence type="ECO:0000313" key="6">
    <source>
        <dbReference type="Proteomes" id="UP000014680"/>
    </source>
</evidence>
<dbReference type="SMART" id="SM00645">
    <property type="entry name" value="Pept_C1"/>
    <property type="match status" value="1"/>
</dbReference>
<dbReference type="InterPro" id="IPR013201">
    <property type="entry name" value="Prot_inhib_I29"/>
</dbReference>
<comment type="similarity">
    <text evidence="1">Belongs to the peptidase C1 family.</text>
</comment>
<evidence type="ECO:0000256" key="2">
    <source>
        <dbReference type="ARBA" id="ARBA00023157"/>
    </source>
</evidence>
<keyword evidence="5" id="KW-0645">Protease</keyword>
<dbReference type="Gene3D" id="3.90.70.10">
    <property type="entry name" value="Cysteine proteinases"/>
    <property type="match status" value="1"/>
</dbReference>
<dbReference type="InterPro" id="IPR039417">
    <property type="entry name" value="Peptidase_C1A_papain-like"/>
</dbReference>
<dbReference type="Pfam" id="PF08246">
    <property type="entry name" value="Inhibitor_I29"/>
    <property type="match status" value="1"/>
</dbReference>
<sequence length="365" mass="41040">MNFMMIILWNAMAVMGATDELFEKFKVEMEHGKRWSVSEIVKRKAVFLANIAHINELNTKYGEHFGVNKYALMTTEEKRHLMGKKVPEEYKKSYKKANPPQFKKTSLPESLIFCGNYNVNNGKKYDYCASKTQNQGECGSCYAFGVAQLLETKYAMKTGRKEQISAQQILDCNTGSSERCCGGFPQDVLKHVKGYTTEKAYPYKDFYTSMDDCSRNKCEKKSSVLKVKSYKSFDNCYTEECVKSVLNNYGPFVTSMYASQDLQYYTHGVLDLDCGNPNIGTNHVVVVVGYGVEGGKAFLVIRNSWGDNWGENGYFRISWNDLCGIGGNDAGAMPTSVLVDITTEKLQSGVVPYFALLVLFALSVM</sequence>
<dbReference type="MEROPS" id="C01.123"/>
<dbReference type="VEuPathDB" id="AmoebaDB:EIN_313140"/>
<dbReference type="GO" id="GO:0006508">
    <property type="term" value="P:proteolysis"/>
    <property type="evidence" value="ECO:0007669"/>
    <property type="project" value="UniProtKB-KW"/>
</dbReference>
<reference evidence="5 6" key="1">
    <citation type="submission" date="2012-10" db="EMBL/GenBank/DDBJ databases">
        <authorList>
            <person name="Zafar N."/>
            <person name="Inman J."/>
            <person name="Hall N."/>
            <person name="Lorenzi H."/>
            <person name="Caler E."/>
        </authorList>
    </citation>
    <scope>NUCLEOTIDE SEQUENCE [LARGE SCALE GENOMIC DNA]</scope>
    <source>
        <strain evidence="5 6">IP1</strain>
    </source>
</reference>
<evidence type="ECO:0000256" key="1">
    <source>
        <dbReference type="ARBA" id="ARBA00008455"/>
    </source>
</evidence>
<dbReference type="OrthoDB" id="387093at2759"/>
<evidence type="ECO:0000313" key="5">
    <source>
        <dbReference type="EMBL" id="ELP92932.1"/>
    </source>
</evidence>
<dbReference type="GO" id="GO:0004197">
    <property type="term" value="F:cysteine-type endopeptidase activity"/>
    <property type="evidence" value="ECO:0007669"/>
    <property type="project" value="UniProtKB-EC"/>
</dbReference>
<dbReference type="CDD" id="cd02248">
    <property type="entry name" value="Peptidase_C1A"/>
    <property type="match status" value="1"/>
</dbReference>